<dbReference type="InterPro" id="IPR036709">
    <property type="entry name" value="Autotransporte_beta_dom_sf"/>
</dbReference>
<dbReference type="Gene3D" id="2.40.128.130">
    <property type="entry name" value="Autotransporter beta-domain"/>
    <property type="match status" value="1"/>
</dbReference>
<dbReference type="STRING" id="658445.H744_1c0753"/>
<dbReference type="OrthoDB" id="5809670at2"/>
<dbReference type="InterPro" id="IPR005546">
    <property type="entry name" value="Autotransporte_beta"/>
</dbReference>
<reference evidence="2 3" key="1">
    <citation type="submission" date="2013-05" db="EMBL/GenBank/DDBJ databases">
        <title>Complete genome sequence of the lipase-producing bacterium Photobacterium gaetbulicola Gung47.</title>
        <authorList>
            <person name="Kim Y.-O."/>
        </authorList>
    </citation>
    <scope>NUCLEOTIDE SEQUENCE [LARGE SCALE GENOMIC DNA]</scope>
    <source>
        <strain evidence="2 3">Gung47</strain>
    </source>
</reference>
<dbReference type="PROSITE" id="PS51208">
    <property type="entry name" value="AUTOTRANSPORTER"/>
    <property type="match status" value="1"/>
</dbReference>
<dbReference type="SUPFAM" id="SSF103515">
    <property type="entry name" value="Autotransporter"/>
    <property type="match status" value="1"/>
</dbReference>
<feature type="domain" description="Autotransporter" evidence="1">
    <location>
        <begin position="123"/>
        <end position="409"/>
    </location>
</feature>
<protein>
    <recommendedName>
        <fullName evidence="1">Autotransporter domain-containing protein</fullName>
    </recommendedName>
</protein>
<evidence type="ECO:0000313" key="2">
    <source>
        <dbReference type="EMBL" id="AJR05778.1"/>
    </source>
</evidence>
<name>A0A0C5WF92_9GAMM</name>
<sequence>MFALVKRSPSCLPIIYTVFFVTSGTAVGSDLFDGSFTEKISEEVDTAMAEIKGLASQVRGDKIDKKYRALNNHSASAGMKHAGYSSRSSSVNVPLYNSDPFSSYMPPGLPEHAISDSGVFGDGQHSQVAGYIRVDNTILADSASFKKSSEQDHNGYSLTLGGDYLYQNHYLFGLTLGLPFYKPMAEDSDTEIDGLIASGYFSYFKDSWFIDFNASYAVMDTDIERQVTLYTDPVVNNANEADSDIWVFSLGAGYIFDYDYLQLALESSLQYTLSDPDRYDERLSLTNSSYLFSKIDDVEALESTMLISGLSISYPFRTPFGVFQPYAKGYLHYDIDSGKERIISQLKSNYSGSILPIVVESHDDVYGRVHIGISGALGRDWYGYAEASQLLWHDDLSAYTISVGLSMALD</sequence>
<proteinExistence type="predicted"/>
<dbReference type="SMART" id="SM00869">
    <property type="entry name" value="Autotransporter"/>
    <property type="match status" value="1"/>
</dbReference>
<keyword evidence="3" id="KW-1185">Reference proteome</keyword>
<dbReference type="EMBL" id="CP005973">
    <property type="protein sequence ID" value="AJR05778.1"/>
    <property type="molecule type" value="Genomic_DNA"/>
</dbReference>
<organism evidence="2 3">
    <name type="scientific">Photobacterium gaetbulicola Gung47</name>
    <dbReference type="NCBI Taxonomy" id="658445"/>
    <lineage>
        <taxon>Bacteria</taxon>
        <taxon>Pseudomonadati</taxon>
        <taxon>Pseudomonadota</taxon>
        <taxon>Gammaproteobacteria</taxon>
        <taxon>Vibrionales</taxon>
        <taxon>Vibrionaceae</taxon>
        <taxon>Photobacterium</taxon>
    </lineage>
</organism>
<dbReference type="HOGENOM" id="CLU_670571_0_0_6"/>
<dbReference type="PATRIC" id="fig|658445.3.peg.820"/>
<dbReference type="AlphaFoldDB" id="A0A0C5WF92"/>
<evidence type="ECO:0000313" key="3">
    <source>
        <dbReference type="Proteomes" id="UP000032303"/>
    </source>
</evidence>
<gene>
    <name evidence="2" type="ORF">H744_1c0753</name>
</gene>
<dbReference type="Pfam" id="PF03797">
    <property type="entry name" value="Autotransporter"/>
    <property type="match status" value="1"/>
</dbReference>
<dbReference type="KEGG" id="pgb:H744_1c0753"/>
<evidence type="ECO:0000259" key="1">
    <source>
        <dbReference type="PROSITE" id="PS51208"/>
    </source>
</evidence>
<dbReference type="Proteomes" id="UP000032303">
    <property type="component" value="Chromosome 1"/>
</dbReference>
<accession>A0A0C5WF92</accession>